<sequence length="99" mass="11323">MVRQKISDSVEGVVVGLLKTQHTYRSIQHLLKAMGYSISLGSIKNIRDNNGHQCQNINAGLSIPKFRYRRNMATPNLIRKINRMIDRVNPTTQREISSM</sequence>
<evidence type="ECO:0000313" key="2">
    <source>
        <dbReference type="Proteomes" id="UP000828390"/>
    </source>
</evidence>
<accession>A0A9D4MLI0</accession>
<evidence type="ECO:0000313" key="1">
    <source>
        <dbReference type="EMBL" id="KAH3878466.1"/>
    </source>
</evidence>
<comment type="caution">
    <text evidence="1">The sequence shown here is derived from an EMBL/GenBank/DDBJ whole genome shotgun (WGS) entry which is preliminary data.</text>
</comment>
<keyword evidence="2" id="KW-1185">Reference proteome</keyword>
<dbReference type="AlphaFoldDB" id="A0A9D4MLI0"/>
<reference evidence="1" key="2">
    <citation type="submission" date="2020-11" db="EMBL/GenBank/DDBJ databases">
        <authorList>
            <person name="McCartney M.A."/>
            <person name="Auch B."/>
            <person name="Kono T."/>
            <person name="Mallez S."/>
            <person name="Becker A."/>
            <person name="Gohl D.M."/>
            <person name="Silverstein K.A.T."/>
            <person name="Koren S."/>
            <person name="Bechman K.B."/>
            <person name="Herman A."/>
            <person name="Abrahante J.E."/>
            <person name="Garbe J."/>
        </authorList>
    </citation>
    <scope>NUCLEOTIDE SEQUENCE</scope>
    <source>
        <strain evidence="1">Duluth1</strain>
        <tissue evidence="1">Whole animal</tissue>
    </source>
</reference>
<evidence type="ECO:0008006" key="3">
    <source>
        <dbReference type="Google" id="ProtNLM"/>
    </source>
</evidence>
<protein>
    <recommendedName>
        <fullName evidence="3">Transposase</fullName>
    </recommendedName>
</protein>
<reference evidence="1" key="1">
    <citation type="journal article" date="2019" name="bioRxiv">
        <title>The Genome of the Zebra Mussel, Dreissena polymorpha: A Resource for Invasive Species Research.</title>
        <authorList>
            <person name="McCartney M.A."/>
            <person name="Auch B."/>
            <person name="Kono T."/>
            <person name="Mallez S."/>
            <person name="Zhang Y."/>
            <person name="Obille A."/>
            <person name="Becker A."/>
            <person name="Abrahante J.E."/>
            <person name="Garbe J."/>
            <person name="Badalamenti J.P."/>
            <person name="Herman A."/>
            <person name="Mangelson H."/>
            <person name="Liachko I."/>
            <person name="Sullivan S."/>
            <person name="Sone E.D."/>
            <person name="Koren S."/>
            <person name="Silverstein K.A.T."/>
            <person name="Beckman K.B."/>
            <person name="Gohl D.M."/>
        </authorList>
    </citation>
    <scope>NUCLEOTIDE SEQUENCE</scope>
    <source>
        <strain evidence="1">Duluth1</strain>
        <tissue evidence="1">Whole animal</tissue>
    </source>
</reference>
<gene>
    <name evidence="1" type="ORF">DPMN_002361</name>
</gene>
<proteinExistence type="predicted"/>
<dbReference type="Proteomes" id="UP000828390">
    <property type="component" value="Unassembled WGS sequence"/>
</dbReference>
<name>A0A9D4MLI0_DREPO</name>
<organism evidence="1 2">
    <name type="scientific">Dreissena polymorpha</name>
    <name type="common">Zebra mussel</name>
    <name type="synonym">Mytilus polymorpha</name>
    <dbReference type="NCBI Taxonomy" id="45954"/>
    <lineage>
        <taxon>Eukaryota</taxon>
        <taxon>Metazoa</taxon>
        <taxon>Spiralia</taxon>
        <taxon>Lophotrochozoa</taxon>
        <taxon>Mollusca</taxon>
        <taxon>Bivalvia</taxon>
        <taxon>Autobranchia</taxon>
        <taxon>Heteroconchia</taxon>
        <taxon>Euheterodonta</taxon>
        <taxon>Imparidentia</taxon>
        <taxon>Neoheterodontei</taxon>
        <taxon>Myida</taxon>
        <taxon>Dreissenoidea</taxon>
        <taxon>Dreissenidae</taxon>
        <taxon>Dreissena</taxon>
    </lineage>
</organism>
<dbReference type="EMBL" id="JAIWYP010000001">
    <property type="protein sequence ID" value="KAH3878466.1"/>
    <property type="molecule type" value="Genomic_DNA"/>
</dbReference>